<reference evidence="4" key="1">
    <citation type="submission" date="2016-10" db="EMBL/GenBank/DDBJ databases">
        <authorList>
            <person name="Varghese N."/>
            <person name="Submissions S."/>
        </authorList>
    </citation>
    <scope>NUCLEOTIDE SEQUENCE [LARGE SCALE GENOMIC DNA]</scope>
    <source>
        <strain evidence="4">DSM 9751</strain>
    </source>
</reference>
<sequence length="212" mass="24108">MLNEIYRDGFYVTSIPREEADRLLALVKADTFLPDRPGNPAIAAWESDNPSHNNNVPVEYMAFMEALGSGPDMEHLRCHMGAFSRINVMLQRGKIGDSMSWHHDSYDPMHVVCMLYLSEDTWAPDDGGELWIGHGDVDEKGFLLDPGAVEVKGRVQPNHGTLVWCLNTNPRWVHSVSKIVADKCRYSLIGQFGYRENVLRSNIRSRYGDTWR</sequence>
<protein>
    <submittedName>
        <fullName evidence="3">2OG-Fe(II) oxygenase superfamily protein</fullName>
    </submittedName>
</protein>
<evidence type="ECO:0000313" key="4">
    <source>
        <dbReference type="Proteomes" id="UP000198982"/>
    </source>
</evidence>
<keyword evidence="4" id="KW-1185">Reference proteome</keyword>
<evidence type="ECO:0000259" key="2">
    <source>
        <dbReference type="PROSITE" id="PS51471"/>
    </source>
</evidence>
<dbReference type="InterPro" id="IPR044862">
    <property type="entry name" value="Pro_4_hyd_alph_FE2OG_OXY"/>
</dbReference>
<dbReference type="InterPro" id="IPR005123">
    <property type="entry name" value="Oxoglu/Fe-dep_dioxygenase_dom"/>
</dbReference>
<keyword evidence="1" id="KW-0408">Iron</keyword>
<dbReference type="PROSITE" id="PS51471">
    <property type="entry name" value="FE2OG_OXY"/>
    <property type="match status" value="1"/>
</dbReference>
<name>A0A1H4ZQL2_9PSED</name>
<keyword evidence="1" id="KW-0479">Metal-binding</keyword>
<dbReference type="Pfam" id="PF13640">
    <property type="entry name" value="2OG-FeII_Oxy_3"/>
    <property type="match status" value="1"/>
</dbReference>
<dbReference type="AlphaFoldDB" id="A0A1H4ZQL2"/>
<organism evidence="3 4">
    <name type="scientific">Pseudomonas saponiphila</name>
    <dbReference type="NCBI Taxonomy" id="556534"/>
    <lineage>
        <taxon>Bacteria</taxon>
        <taxon>Pseudomonadati</taxon>
        <taxon>Pseudomonadota</taxon>
        <taxon>Gammaproteobacteria</taxon>
        <taxon>Pseudomonadales</taxon>
        <taxon>Pseudomonadaceae</taxon>
        <taxon>Pseudomonas</taxon>
    </lineage>
</organism>
<dbReference type="Gene3D" id="2.60.120.620">
    <property type="entry name" value="q2cbj1_9rhob like domain"/>
    <property type="match status" value="1"/>
</dbReference>
<gene>
    <name evidence="3" type="ORF">SAMN05216178_6775</name>
</gene>
<dbReference type="Proteomes" id="UP000198982">
    <property type="component" value="Unassembled WGS sequence"/>
</dbReference>
<keyword evidence="1" id="KW-0560">Oxidoreductase</keyword>
<accession>A0A1H4ZQL2</accession>
<evidence type="ECO:0000256" key="1">
    <source>
        <dbReference type="RuleBase" id="RU003682"/>
    </source>
</evidence>
<dbReference type="EMBL" id="FNTJ01000003">
    <property type="protein sequence ID" value="SED32175.1"/>
    <property type="molecule type" value="Genomic_DNA"/>
</dbReference>
<dbReference type="GO" id="GO:0046872">
    <property type="term" value="F:metal ion binding"/>
    <property type="evidence" value="ECO:0007669"/>
    <property type="project" value="UniProtKB-KW"/>
</dbReference>
<evidence type="ECO:0000313" key="3">
    <source>
        <dbReference type="EMBL" id="SED32175.1"/>
    </source>
</evidence>
<proteinExistence type="inferred from homology"/>
<dbReference type="GO" id="GO:0016491">
    <property type="term" value="F:oxidoreductase activity"/>
    <property type="evidence" value="ECO:0007669"/>
    <property type="project" value="UniProtKB-KW"/>
</dbReference>
<feature type="domain" description="Fe2OG dioxygenase" evidence="2">
    <location>
        <begin position="78"/>
        <end position="196"/>
    </location>
</feature>
<dbReference type="RefSeq" id="WP_092320752.1">
    <property type="nucleotide sequence ID" value="NZ_FNTJ01000003.1"/>
</dbReference>
<comment type="similarity">
    <text evidence="1">Belongs to the iron/ascorbate-dependent oxidoreductase family.</text>
</comment>